<proteinExistence type="predicted"/>
<accession>A0ACC0C3E2</accession>
<name>A0ACC0C3E2_CATRO</name>
<evidence type="ECO:0000313" key="1">
    <source>
        <dbReference type="EMBL" id="KAI5679273.1"/>
    </source>
</evidence>
<sequence length="196" mass="22438">MEESRRVRLIFKDKEAILSKSQKSEGFKRCWLLLKPHHKTIADFTAYILQAFQLHQCCPHGLILCVDDFVLPPFESTSILKDKDIISVRKKQLALSLDGDNEINVVEELHILDKQPINNGALLLANEEFEQETGGYQSDEPEDELEEEDEEEKSVDESEAEDDEERLECSLHLEKASGVEATSKKRKAPEKLQESK</sequence>
<protein>
    <submittedName>
        <fullName evidence="1">Uncharacterized protein</fullName>
    </submittedName>
</protein>
<dbReference type="EMBL" id="CM044702">
    <property type="protein sequence ID" value="KAI5679273.1"/>
    <property type="molecule type" value="Genomic_DNA"/>
</dbReference>
<keyword evidence="2" id="KW-1185">Reference proteome</keyword>
<comment type="caution">
    <text evidence="1">The sequence shown here is derived from an EMBL/GenBank/DDBJ whole genome shotgun (WGS) entry which is preliminary data.</text>
</comment>
<gene>
    <name evidence="1" type="ORF">M9H77_10223</name>
</gene>
<dbReference type="Proteomes" id="UP001060085">
    <property type="component" value="Linkage Group LG02"/>
</dbReference>
<organism evidence="1 2">
    <name type="scientific">Catharanthus roseus</name>
    <name type="common">Madagascar periwinkle</name>
    <name type="synonym">Vinca rosea</name>
    <dbReference type="NCBI Taxonomy" id="4058"/>
    <lineage>
        <taxon>Eukaryota</taxon>
        <taxon>Viridiplantae</taxon>
        <taxon>Streptophyta</taxon>
        <taxon>Embryophyta</taxon>
        <taxon>Tracheophyta</taxon>
        <taxon>Spermatophyta</taxon>
        <taxon>Magnoliopsida</taxon>
        <taxon>eudicotyledons</taxon>
        <taxon>Gunneridae</taxon>
        <taxon>Pentapetalae</taxon>
        <taxon>asterids</taxon>
        <taxon>lamiids</taxon>
        <taxon>Gentianales</taxon>
        <taxon>Apocynaceae</taxon>
        <taxon>Rauvolfioideae</taxon>
        <taxon>Vinceae</taxon>
        <taxon>Catharanthinae</taxon>
        <taxon>Catharanthus</taxon>
    </lineage>
</organism>
<reference evidence="2" key="1">
    <citation type="journal article" date="2023" name="Nat. Plants">
        <title>Single-cell RNA sequencing provides a high-resolution roadmap for understanding the multicellular compartmentation of specialized metabolism.</title>
        <authorList>
            <person name="Sun S."/>
            <person name="Shen X."/>
            <person name="Li Y."/>
            <person name="Li Y."/>
            <person name="Wang S."/>
            <person name="Li R."/>
            <person name="Zhang H."/>
            <person name="Shen G."/>
            <person name="Guo B."/>
            <person name="Wei J."/>
            <person name="Xu J."/>
            <person name="St-Pierre B."/>
            <person name="Chen S."/>
            <person name="Sun C."/>
        </authorList>
    </citation>
    <scope>NUCLEOTIDE SEQUENCE [LARGE SCALE GENOMIC DNA]</scope>
</reference>
<evidence type="ECO:0000313" key="2">
    <source>
        <dbReference type="Proteomes" id="UP001060085"/>
    </source>
</evidence>